<dbReference type="PANTHER" id="PTHR46577">
    <property type="entry name" value="HTH-TYPE TRANSCRIPTIONAL REGULATORY PROTEIN GABR"/>
    <property type="match status" value="1"/>
</dbReference>
<dbReference type="InterPro" id="IPR000524">
    <property type="entry name" value="Tscrpt_reg_HTH_GntR"/>
</dbReference>
<dbReference type="RefSeq" id="WP_147395598.1">
    <property type="nucleotide sequence ID" value="NZ_RAXU01000025.1"/>
</dbReference>
<dbReference type="GO" id="GO:0030170">
    <property type="term" value="F:pyridoxal phosphate binding"/>
    <property type="evidence" value="ECO:0007669"/>
    <property type="project" value="InterPro"/>
</dbReference>
<dbReference type="InterPro" id="IPR036388">
    <property type="entry name" value="WH-like_DNA-bd_sf"/>
</dbReference>
<evidence type="ECO:0000259" key="6">
    <source>
        <dbReference type="PROSITE" id="PS50949"/>
    </source>
</evidence>
<dbReference type="GO" id="GO:0003700">
    <property type="term" value="F:DNA-binding transcription factor activity"/>
    <property type="evidence" value="ECO:0007669"/>
    <property type="project" value="InterPro"/>
</dbReference>
<dbReference type="InterPro" id="IPR015424">
    <property type="entry name" value="PyrdxlP-dep_Trfase"/>
</dbReference>
<keyword evidence="2" id="KW-0663">Pyridoxal phosphate</keyword>
<dbReference type="Pfam" id="PF00392">
    <property type="entry name" value="GntR"/>
    <property type="match status" value="1"/>
</dbReference>
<evidence type="ECO:0000256" key="2">
    <source>
        <dbReference type="ARBA" id="ARBA00022898"/>
    </source>
</evidence>
<dbReference type="GO" id="GO:0008483">
    <property type="term" value="F:transaminase activity"/>
    <property type="evidence" value="ECO:0007669"/>
    <property type="project" value="UniProtKB-KW"/>
</dbReference>
<name>A0A3A8ERG7_9GAMM</name>
<dbReference type="InterPro" id="IPR015421">
    <property type="entry name" value="PyrdxlP-dep_Trfase_major"/>
</dbReference>
<dbReference type="Proteomes" id="UP000269001">
    <property type="component" value="Unassembled WGS sequence"/>
</dbReference>
<evidence type="ECO:0000256" key="3">
    <source>
        <dbReference type="ARBA" id="ARBA00023015"/>
    </source>
</evidence>
<sequence length="475" mass="53808">MSFHYQRLAQQIAQKIYQQQLLPTQKLSSLRDFASQHQVSISTAKSCYELLEAQGLIEVKSKSGYFVKPTSVASRLPISPAFESRPRTVSNLVLQNQIQEASIQHDLIPFGAIQLSPELIPVDTLRRSIQRALKHCKPEDFLYCNRQGHLQLREALAQHWREDGIYISSEDIFISNGCMPALSLLIQLLSQEGDSILIPTPTFNGQLQLIAGLKRRIIETPADAKGIDVLRLEQAMATHRPKLCLLTANFQNPLGYCLSDADKQKIAQLAAQYRCIILEDDIYAECSHSGKRPLPIKYWDTQGFVVWVGSVSKSLSTAYRVGWFCIGSQLKALYPQIIANNISVNTPLQLGLADFIYSREYRNHLNQLQPRLMQQVEQYRQEILSAFNPLNVGLSQPQGGYALWLELPELIDSLDLYTAAQNNQINIVPGLVFGEDERYRHFVRFNAGHVLTPHLKAAIIFLADWVKRHLANTEF</sequence>
<dbReference type="GO" id="GO:0003677">
    <property type="term" value="F:DNA binding"/>
    <property type="evidence" value="ECO:0007669"/>
    <property type="project" value="UniProtKB-KW"/>
</dbReference>
<dbReference type="SUPFAM" id="SSF46785">
    <property type="entry name" value="Winged helix' DNA-binding domain"/>
    <property type="match status" value="1"/>
</dbReference>
<feature type="non-terminal residue" evidence="7">
    <location>
        <position position="475"/>
    </location>
</feature>
<evidence type="ECO:0000313" key="8">
    <source>
        <dbReference type="Proteomes" id="UP000269001"/>
    </source>
</evidence>
<dbReference type="InterPro" id="IPR051446">
    <property type="entry name" value="HTH_trans_reg/aminotransferase"/>
</dbReference>
<dbReference type="Gene3D" id="1.10.10.10">
    <property type="entry name" value="Winged helix-like DNA-binding domain superfamily/Winged helix DNA-binding domain"/>
    <property type="match status" value="1"/>
</dbReference>
<organism evidence="7 8">
    <name type="scientific">Acinetobacter guerrae</name>
    <dbReference type="NCBI Taxonomy" id="1843371"/>
    <lineage>
        <taxon>Bacteria</taxon>
        <taxon>Pseudomonadati</taxon>
        <taxon>Pseudomonadota</taxon>
        <taxon>Gammaproteobacteria</taxon>
        <taxon>Moraxellales</taxon>
        <taxon>Moraxellaceae</taxon>
        <taxon>Acinetobacter</taxon>
    </lineage>
</organism>
<evidence type="ECO:0000313" key="7">
    <source>
        <dbReference type="EMBL" id="RKG31003.1"/>
    </source>
</evidence>
<reference evidence="7 8" key="1">
    <citation type="submission" date="2018-09" db="EMBL/GenBank/DDBJ databases">
        <title>The draft genome of Acinetobacter spp. strains.</title>
        <authorList>
            <person name="Qin J."/>
            <person name="Feng Y."/>
            <person name="Zong Z."/>
        </authorList>
    </citation>
    <scope>NUCLEOTIDE SEQUENCE [LARGE SCALE GENOMIC DNA]</scope>
    <source>
        <strain evidence="7 8">WCHAc060096</strain>
    </source>
</reference>
<dbReference type="PROSITE" id="PS50949">
    <property type="entry name" value="HTH_GNTR"/>
    <property type="match status" value="1"/>
</dbReference>
<dbReference type="Pfam" id="PF00155">
    <property type="entry name" value="Aminotran_1_2"/>
    <property type="match status" value="1"/>
</dbReference>
<feature type="domain" description="HTH gntR-type" evidence="6">
    <location>
        <begin position="2"/>
        <end position="70"/>
    </location>
</feature>
<keyword evidence="7" id="KW-0032">Aminotransferase</keyword>
<dbReference type="PANTHER" id="PTHR46577:SF2">
    <property type="entry name" value="TRANSCRIPTIONAL REGULATORY PROTEIN"/>
    <property type="match status" value="1"/>
</dbReference>
<keyword evidence="3" id="KW-0805">Transcription regulation</keyword>
<comment type="caution">
    <text evidence="7">The sequence shown here is derived from an EMBL/GenBank/DDBJ whole genome shotgun (WGS) entry which is preliminary data.</text>
</comment>
<dbReference type="InterPro" id="IPR015422">
    <property type="entry name" value="PyrdxlP-dep_Trfase_small"/>
</dbReference>
<keyword evidence="8" id="KW-1185">Reference proteome</keyword>
<dbReference type="SUPFAM" id="SSF53383">
    <property type="entry name" value="PLP-dependent transferases"/>
    <property type="match status" value="1"/>
</dbReference>
<comment type="similarity">
    <text evidence="1">In the C-terminal section; belongs to the class-I pyridoxal-phosphate-dependent aminotransferase family.</text>
</comment>
<evidence type="ECO:0000256" key="5">
    <source>
        <dbReference type="ARBA" id="ARBA00023163"/>
    </source>
</evidence>
<dbReference type="InterPro" id="IPR004839">
    <property type="entry name" value="Aminotransferase_I/II_large"/>
</dbReference>
<keyword evidence="5" id="KW-0804">Transcription</keyword>
<dbReference type="Gene3D" id="3.90.1150.10">
    <property type="entry name" value="Aspartate Aminotransferase, domain 1"/>
    <property type="match status" value="1"/>
</dbReference>
<gene>
    <name evidence="7" type="ORF">D7V21_15015</name>
</gene>
<evidence type="ECO:0000256" key="1">
    <source>
        <dbReference type="ARBA" id="ARBA00005384"/>
    </source>
</evidence>
<proteinExistence type="inferred from homology"/>
<dbReference type="EMBL" id="RAXU01000025">
    <property type="protein sequence ID" value="RKG31003.1"/>
    <property type="molecule type" value="Genomic_DNA"/>
</dbReference>
<accession>A0A3A8ERG7</accession>
<keyword evidence="4" id="KW-0238">DNA-binding</keyword>
<dbReference type="SMART" id="SM00345">
    <property type="entry name" value="HTH_GNTR"/>
    <property type="match status" value="1"/>
</dbReference>
<keyword evidence="7" id="KW-0808">Transferase</keyword>
<dbReference type="CDD" id="cd07377">
    <property type="entry name" value="WHTH_GntR"/>
    <property type="match status" value="1"/>
</dbReference>
<protein>
    <submittedName>
        <fullName evidence="7">PLP-dependent aminotransferase family protein</fullName>
    </submittedName>
</protein>
<dbReference type="CDD" id="cd00609">
    <property type="entry name" value="AAT_like"/>
    <property type="match status" value="1"/>
</dbReference>
<dbReference type="Gene3D" id="3.40.640.10">
    <property type="entry name" value="Type I PLP-dependent aspartate aminotransferase-like (Major domain)"/>
    <property type="match status" value="1"/>
</dbReference>
<evidence type="ECO:0000256" key="4">
    <source>
        <dbReference type="ARBA" id="ARBA00023125"/>
    </source>
</evidence>
<dbReference type="InterPro" id="IPR036390">
    <property type="entry name" value="WH_DNA-bd_sf"/>
</dbReference>
<dbReference type="AlphaFoldDB" id="A0A3A8ERG7"/>